<gene>
    <name evidence="3" type="ORF">ECANGB1_2538</name>
    <name evidence="4" type="ORF">ECANGB1_2539</name>
</gene>
<accession>A0A1Y1S535</accession>
<proteinExistence type="predicted"/>
<keyword evidence="5" id="KW-1185">Reference proteome</keyword>
<dbReference type="InterPro" id="IPR035979">
    <property type="entry name" value="RBD_domain_sf"/>
</dbReference>
<dbReference type="GO" id="GO:0003723">
    <property type="term" value="F:RNA binding"/>
    <property type="evidence" value="ECO:0007669"/>
    <property type="project" value="UniProtKB-UniRule"/>
</dbReference>
<evidence type="ECO:0000259" key="2">
    <source>
        <dbReference type="PROSITE" id="PS50102"/>
    </source>
</evidence>
<dbReference type="SMART" id="SM00361">
    <property type="entry name" value="RRM_1"/>
    <property type="match status" value="1"/>
</dbReference>
<evidence type="ECO:0000313" key="3">
    <source>
        <dbReference type="EMBL" id="ORD93066.1"/>
    </source>
</evidence>
<dbReference type="GO" id="GO:0016567">
    <property type="term" value="P:protein ubiquitination"/>
    <property type="evidence" value="ECO:0007669"/>
    <property type="project" value="TreeGrafter"/>
</dbReference>
<organism evidence="4 5">
    <name type="scientific">Enterospora canceri</name>
    <dbReference type="NCBI Taxonomy" id="1081671"/>
    <lineage>
        <taxon>Eukaryota</taxon>
        <taxon>Fungi</taxon>
        <taxon>Fungi incertae sedis</taxon>
        <taxon>Microsporidia</taxon>
        <taxon>Enterocytozoonidae</taxon>
        <taxon>Enterospora</taxon>
    </lineage>
</organism>
<dbReference type="GO" id="GO:0030014">
    <property type="term" value="C:CCR4-NOT complex"/>
    <property type="evidence" value="ECO:0007669"/>
    <property type="project" value="InterPro"/>
</dbReference>
<dbReference type="SUPFAM" id="SSF54928">
    <property type="entry name" value="RNA-binding domain, RBD"/>
    <property type="match status" value="1"/>
</dbReference>
<dbReference type="CDD" id="cd12438">
    <property type="entry name" value="RRM_CNOT4"/>
    <property type="match status" value="1"/>
</dbReference>
<feature type="domain" description="RRM" evidence="2">
    <location>
        <begin position="22"/>
        <end position="99"/>
    </location>
</feature>
<dbReference type="AlphaFoldDB" id="A0A1Y1S535"/>
<dbReference type="OrthoDB" id="1923159at2759"/>
<dbReference type="Gene3D" id="3.30.70.330">
    <property type="match status" value="1"/>
</dbReference>
<name>A0A1Y1S535_9MICR</name>
<evidence type="ECO:0000313" key="4">
    <source>
        <dbReference type="EMBL" id="ORD93516.1"/>
    </source>
</evidence>
<dbReference type="InterPro" id="IPR039780">
    <property type="entry name" value="Mot2"/>
</dbReference>
<dbReference type="VEuPathDB" id="MicrosporidiaDB:ECANGB1_2538"/>
<dbReference type="InterPro" id="IPR034261">
    <property type="entry name" value="CNOT4_RRM"/>
</dbReference>
<dbReference type="PANTHER" id="PTHR12603">
    <property type="entry name" value="CCR4-NOT TRANSCRIPTION COMPLEX RELATED"/>
    <property type="match status" value="1"/>
</dbReference>
<comment type="caution">
    <text evidence="4">The sequence shown here is derived from an EMBL/GenBank/DDBJ whole genome shotgun (WGS) entry which is preliminary data.</text>
</comment>
<dbReference type="InterPro" id="IPR012677">
    <property type="entry name" value="Nucleotide-bd_a/b_plait_sf"/>
</dbReference>
<evidence type="ECO:0000313" key="5">
    <source>
        <dbReference type="Proteomes" id="UP000192639"/>
    </source>
</evidence>
<protein>
    <submittedName>
        <fullName evidence="4">Ring zinc finger transcriptional negative regulator</fullName>
    </submittedName>
</protein>
<dbReference type="Pfam" id="PF00076">
    <property type="entry name" value="RRM_1"/>
    <property type="match status" value="1"/>
</dbReference>
<dbReference type="EMBL" id="LWDP01000239">
    <property type="protein sequence ID" value="ORD93066.1"/>
    <property type="molecule type" value="Genomic_DNA"/>
</dbReference>
<dbReference type="Proteomes" id="UP000192639">
    <property type="component" value="Unassembled WGS sequence"/>
</dbReference>
<evidence type="ECO:0000256" key="1">
    <source>
        <dbReference type="PROSITE-ProRule" id="PRU00176"/>
    </source>
</evidence>
<dbReference type="PROSITE" id="PS50102">
    <property type="entry name" value="RRM"/>
    <property type="match status" value="1"/>
</dbReference>
<dbReference type="GO" id="GO:0004842">
    <property type="term" value="F:ubiquitin-protein transferase activity"/>
    <property type="evidence" value="ECO:0007669"/>
    <property type="project" value="InterPro"/>
</dbReference>
<dbReference type="InterPro" id="IPR003954">
    <property type="entry name" value="RRM_euk-type"/>
</dbReference>
<keyword evidence="1" id="KW-0694">RNA-binding</keyword>
<dbReference type="VEuPathDB" id="MicrosporidiaDB:ECANGB1_2539"/>
<dbReference type="SMART" id="SM00360">
    <property type="entry name" value="RRM"/>
    <property type="match status" value="1"/>
</dbReference>
<sequence length="214" mass="24409">MISQAESCPGADYSNVRVIKRNLVYIMGLSMSAGETILRKHDHFGQFGSIKKIIVNPLKNSTACAYITYERDEEAERCIRMVDESVYGGRVIRCTYGTTKYCTFFLKNIPCQNHLNGSGRSLLADCMYLHEVKPATDILKKDELLKSKLHTFDALNRNKEILGVRNKRFAMLDELFKLKTNKSFPAPKTITFQPKDINTEMGKQIRGQSGWRTL</sequence>
<dbReference type="EMBL" id="LWDP01000073">
    <property type="protein sequence ID" value="ORD93516.1"/>
    <property type="molecule type" value="Genomic_DNA"/>
</dbReference>
<dbReference type="InterPro" id="IPR000504">
    <property type="entry name" value="RRM_dom"/>
</dbReference>
<reference evidence="4 5" key="1">
    <citation type="journal article" date="2017" name="Environ. Microbiol.">
        <title>Decay of the glycolytic pathway and adaptation to intranuclear parasitism within Enterocytozoonidae microsporidia.</title>
        <authorList>
            <person name="Wiredu Boakye D."/>
            <person name="Jaroenlak P."/>
            <person name="Prachumwat A."/>
            <person name="Williams T.A."/>
            <person name="Bateman K.S."/>
            <person name="Itsathitphaisarn O."/>
            <person name="Sritunyalucksana K."/>
            <person name="Paszkiewicz K.H."/>
            <person name="Moore K.A."/>
            <person name="Stentiford G.D."/>
            <person name="Williams B.A."/>
        </authorList>
    </citation>
    <scope>NUCLEOTIDE SEQUENCE [LARGE SCALE GENOMIC DNA]</scope>
    <source>
        <strain evidence="4 5">GB1</strain>
    </source>
</reference>
<dbReference type="PANTHER" id="PTHR12603:SF0">
    <property type="entry name" value="CCR4-NOT TRANSCRIPTION COMPLEX SUBUNIT 4"/>
    <property type="match status" value="1"/>
</dbReference>